<gene>
    <name evidence="1" type="ORF">NM208_g1394</name>
</gene>
<evidence type="ECO:0000313" key="1">
    <source>
        <dbReference type="EMBL" id="KAJ3547683.1"/>
    </source>
</evidence>
<protein>
    <submittedName>
        <fullName evidence="1">Uncharacterized protein</fullName>
    </submittedName>
</protein>
<accession>A0ACC1SWB0</accession>
<dbReference type="EMBL" id="JANRMS010000071">
    <property type="protein sequence ID" value="KAJ3547683.1"/>
    <property type="molecule type" value="Genomic_DNA"/>
</dbReference>
<dbReference type="Proteomes" id="UP001148629">
    <property type="component" value="Unassembled WGS sequence"/>
</dbReference>
<name>A0ACC1SWB0_9HYPO</name>
<keyword evidence="2" id="KW-1185">Reference proteome</keyword>
<comment type="caution">
    <text evidence="1">The sequence shown here is derived from an EMBL/GenBank/DDBJ whole genome shotgun (WGS) entry which is preliminary data.</text>
</comment>
<evidence type="ECO:0000313" key="2">
    <source>
        <dbReference type="Proteomes" id="UP001148629"/>
    </source>
</evidence>
<proteinExistence type="predicted"/>
<organism evidence="1 2">
    <name type="scientific">Fusarium decemcellulare</name>
    <dbReference type="NCBI Taxonomy" id="57161"/>
    <lineage>
        <taxon>Eukaryota</taxon>
        <taxon>Fungi</taxon>
        <taxon>Dikarya</taxon>
        <taxon>Ascomycota</taxon>
        <taxon>Pezizomycotina</taxon>
        <taxon>Sordariomycetes</taxon>
        <taxon>Hypocreomycetidae</taxon>
        <taxon>Hypocreales</taxon>
        <taxon>Nectriaceae</taxon>
        <taxon>Fusarium</taxon>
        <taxon>Fusarium decemcellulare species complex</taxon>
    </lineage>
</organism>
<sequence length="465" mass="51654">MAALPNTLSQGSEGYDELRRKFFNDRVPDNHPTEIVSPTTTAEVVAAVKRAREHGWKIGVRSGGHLFFCNALLDGGLLIDTRNLNQDIEYDPATKIAAISPGHKVEAVTKYLAGRNRFFPAGHSRSVAVGGFLLAGGQGCFLRGWGYTADSWVTQMEVVTSEGETVIASKTQNADLFWAAPGSGQGFFGVVTRIWTRTIPAKRLFDTTVIVDSTDIFKPLLKWVLETSKKVPKYGVDLFYCTFYADKDDPNGGHESSAKRVFFAINETIFADSFEEAKVLASPWEVFPDEFKKHIVTTVPLVERTWEELWGLQESFQPQGNGERWNVDSILVDPKASDDELIDAITPALYDLPSRLSSGTLCPIDYYPDEADQALSLPQMMYVSTMCCWKDTKKDAVMDKWLLDAYTKADEVSCGVYVADFNVMTDTALKKWLGIRNKWDPSETFIGHRGFSGVSDNKGGVSTKL</sequence>
<reference evidence="1" key="1">
    <citation type="submission" date="2022-08" db="EMBL/GenBank/DDBJ databases">
        <title>Genome Sequence of Fusarium decemcellulare.</title>
        <authorList>
            <person name="Buettner E."/>
        </authorList>
    </citation>
    <scope>NUCLEOTIDE SEQUENCE</scope>
    <source>
        <strain evidence="1">Babe19</strain>
    </source>
</reference>